<keyword evidence="2" id="KW-1185">Reference proteome</keyword>
<dbReference type="Proteomes" id="UP000053237">
    <property type="component" value="Unassembled WGS sequence"/>
</dbReference>
<dbReference type="OrthoDB" id="166629at2759"/>
<comment type="caution">
    <text evidence="1">The sequence shown here is derived from an EMBL/GenBank/DDBJ whole genome shotgun (WGS) entry which is preliminary data.</text>
</comment>
<reference evidence="1 2" key="1">
    <citation type="submission" date="2012-05" db="EMBL/GenBank/DDBJ databases">
        <title>Recombination and specialization in a pathogen metapopulation.</title>
        <authorList>
            <person name="Gardiner A."/>
            <person name="Kemen E."/>
            <person name="Schultz-Larsen T."/>
            <person name="MacLean D."/>
            <person name="Van Oosterhout C."/>
            <person name="Jones J.D.G."/>
        </authorList>
    </citation>
    <scope>NUCLEOTIDE SEQUENCE [LARGE SCALE GENOMIC DNA]</scope>
    <source>
        <strain evidence="1 2">Ac Nc2</strain>
    </source>
</reference>
<name>A0A024G0K8_9STRA</name>
<accession>A0A024G0K8</accession>
<dbReference type="EMBL" id="CAIX01000006">
    <property type="protein sequence ID" value="CCI40194.1"/>
    <property type="molecule type" value="Genomic_DNA"/>
</dbReference>
<evidence type="ECO:0000313" key="1">
    <source>
        <dbReference type="EMBL" id="CCI40194.1"/>
    </source>
</evidence>
<proteinExistence type="predicted"/>
<dbReference type="InParanoid" id="A0A024G0K8"/>
<protein>
    <submittedName>
        <fullName evidence="1">Uncharacterized protein</fullName>
    </submittedName>
</protein>
<organism evidence="1 2">
    <name type="scientific">Albugo candida</name>
    <dbReference type="NCBI Taxonomy" id="65357"/>
    <lineage>
        <taxon>Eukaryota</taxon>
        <taxon>Sar</taxon>
        <taxon>Stramenopiles</taxon>
        <taxon>Oomycota</taxon>
        <taxon>Peronosporomycetes</taxon>
        <taxon>Albuginales</taxon>
        <taxon>Albuginaceae</taxon>
        <taxon>Albugo</taxon>
    </lineage>
</organism>
<sequence length="324" mass="36418">MSSHLPPEVTATAKQLFMQCFEYRDQLRDELESKLAYVADAGRWLIGMEDWNTKMERCLDQINELVLLANSLMIEFAVTGGIGASGNKEELVAYLQQIKGFNKSEKTSNESRVHASEISEGKRYRSTKHCQRATYNKQEEAEVDCDEDELNPFTTMEDGFGPLAASGDACTSDAVDFRKESEAQSDALSDFECLSRESIPEYVAFRKHTLRRKFNGIANEAISESLQMSLHSPTKSRDTMAGTDADKQIQQADIGITKELYTDSEREIAWNPFASKGQLQRNQVDFFENGDAPLITGVTDLDLNAESAPLRRNLKENPTQDQQL</sequence>
<gene>
    <name evidence="1" type="ORF">BN9_009780</name>
</gene>
<evidence type="ECO:0000313" key="2">
    <source>
        <dbReference type="Proteomes" id="UP000053237"/>
    </source>
</evidence>
<dbReference type="AlphaFoldDB" id="A0A024G0K8"/>